<name>A0A2S4V053_9BASI</name>
<dbReference type="VEuPathDB" id="FungiDB:PSTT_15705"/>
<reference evidence="3" key="3">
    <citation type="journal article" date="2018" name="Mol. Plant Microbe Interact.">
        <title>Genome sequence resources for the wheat stripe rust pathogen (Puccinia striiformis f. sp. tritici) and the barley stripe rust pathogen (Puccinia striiformis f. sp. hordei).</title>
        <authorList>
            <person name="Xia C."/>
            <person name="Wang M."/>
            <person name="Yin C."/>
            <person name="Cornejo O.E."/>
            <person name="Hulbert S.H."/>
            <person name="Chen X."/>
        </authorList>
    </citation>
    <scope>NUCLEOTIDE SEQUENCE [LARGE SCALE GENOMIC DNA]</scope>
    <source>
        <strain evidence="3">93TX-2</strain>
    </source>
</reference>
<dbReference type="VEuPathDB" id="FungiDB:PSHT_11921"/>
<feature type="compositionally biased region" description="Basic and acidic residues" evidence="1">
    <location>
        <begin position="1"/>
        <end position="11"/>
    </location>
</feature>
<feature type="non-terminal residue" evidence="2">
    <location>
        <position position="1"/>
    </location>
</feature>
<evidence type="ECO:0000313" key="3">
    <source>
        <dbReference type="Proteomes" id="UP000238274"/>
    </source>
</evidence>
<dbReference type="Proteomes" id="UP000238274">
    <property type="component" value="Unassembled WGS sequence"/>
</dbReference>
<proteinExistence type="predicted"/>
<evidence type="ECO:0000313" key="2">
    <source>
        <dbReference type="EMBL" id="POW02898.1"/>
    </source>
</evidence>
<protein>
    <recommendedName>
        <fullName evidence="4">FAR1 domain-containing protein</fullName>
    </recommendedName>
</protein>
<reference evidence="3" key="2">
    <citation type="journal article" date="2018" name="BMC Genomics">
        <title>Genomic insights into host adaptation between the wheat stripe rust pathogen (Puccinia striiformis f. sp. tritici) and the barley stripe rust pathogen (Puccinia striiformis f. sp. hordei).</title>
        <authorList>
            <person name="Xia C."/>
            <person name="Wang M."/>
            <person name="Yin C."/>
            <person name="Cornejo O.E."/>
            <person name="Hulbert S.H."/>
            <person name="Chen X."/>
        </authorList>
    </citation>
    <scope>NUCLEOTIDE SEQUENCE [LARGE SCALE GENOMIC DNA]</scope>
    <source>
        <strain evidence="3">93TX-2</strain>
    </source>
</reference>
<dbReference type="AlphaFoldDB" id="A0A2S4V053"/>
<dbReference type="EMBL" id="PKSM01000207">
    <property type="protein sequence ID" value="POW02898.1"/>
    <property type="molecule type" value="Genomic_DNA"/>
</dbReference>
<sequence>FKCSNQDHSDPKGPPSASPQQLISFRPDNNEMDHIEGNSPDDANQDEDNFHPLNRNCEPQADDRWNLPLYANSNQWTICLIFVNLGPSIMNLRWQSQTLCLARTSGANPSGRQTATMKIDCPFLVYGLVSTSSKVTDKIWKMQIRTPHHNHKASPSPLSHAAHCLLIPEQVAEVQRLWKCNLRPAQILLQLQTLDPNTLATNRTIFNALQMIQRADLGGGPQSK</sequence>
<evidence type="ECO:0008006" key="4">
    <source>
        <dbReference type="Google" id="ProtNLM"/>
    </source>
</evidence>
<evidence type="ECO:0000256" key="1">
    <source>
        <dbReference type="SAM" id="MobiDB-lite"/>
    </source>
</evidence>
<accession>A0A2S4V053</accession>
<reference evidence="2 3" key="1">
    <citation type="submission" date="2017-12" db="EMBL/GenBank/DDBJ databases">
        <title>Gene loss provides genomic basis for host adaptation in cereal stripe rust fungi.</title>
        <authorList>
            <person name="Xia C."/>
        </authorList>
    </citation>
    <scope>NUCLEOTIDE SEQUENCE [LARGE SCALE GENOMIC DNA]</scope>
    <source>
        <strain evidence="2 3">93TX-2</strain>
    </source>
</reference>
<keyword evidence="3" id="KW-1185">Reference proteome</keyword>
<comment type="caution">
    <text evidence="2">The sequence shown here is derived from an EMBL/GenBank/DDBJ whole genome shotgun (WGS) entry which is preliminary data.</text>
</comment>
<gene>
    <name evidence="2" type="ORF">PSHT_11921</name>
</gene>
<feature type="non-terminal residue" evidence="2">
    <location>
        <position position="224"/>
    </location>
</feature>
<dbReference type="OrthoDB" id="2506613at2759"/>
<organism evidence="2 3">
    <name type="scientific">Puccinia striiformis</name>
    <dbReference type="NCBI Taxonomy" id="27350"/>
    <lineage>
        <taxon>Eukaryota</taxon>
        <taxon>Fungi</taxon>
        <taxon>Dikarya</taxon>
        <taxon>Basidiomycota</taxon>
        <taxon>Pucciniomycotina</taxon>
        <taxon>Pucciniomycetes</taxon>
        <taxon>Pucciniales</taxon>
        <taxon>Pucciniaceae</taxon>
        <taxon>Puccinia</taxon>
    </lineage>
</organism>
<feature type="region of interest" description="Disordered" evidence="1">
    <location>
        <begin position="1"/>
        <end position="53"/>
    </location>
</feature>